<proteinExistence type="predicted"/>
<reference evidence="2" key="2">
    <citation type="submission" date="2021-02" db="EMBL/GenBank/DDBJ databases">
        <authorList>
            <person name="Kimball J.A."/>
            <person name="Haas M.W."/>
            <person name="Macchietto M."/>
            <person name="Kono T."/>
            <person name="Duquette J."/>
            <person name="Shao M."/>
        </authorList>
    </citation>
    <scope>NUCLEOTIDE SEQUENCE</scope>
    <source>
        <tissue evidence="2">Fresh leaf tissue</tissue>
    </source>
</reference>
<organism evidence="2 3">
    <name type="scientific">Zizania palustris</name>
    <name type="common">Northern wild rice</name>
    <dbReference type="NCBI Taxonomy" id="103762"/>
    <lineage>
        <taxon>Eukaryota</taxon>
        <taxon>Viridiplantae</taxon>
        <taxon>Streptophyta</taxon>
        <taxon>Embryophyta</taxon>
        <taxon>Tracheophyta</taxon>
        <taxon>Spermatophyta</taxon>
        <taxon>Magnoliopsida</taxon>
        <taxon>Liliopsida</taxon>
        <taxon>Poales</taxon>
        <taxon>Poaceae</taxon>
        <taxon>BOP clade</taxon>
        <taxon>Oryzoideae</taxon>
        <taxon>Oryzeae</taxon>
        <taxon>Zizaniinae</taxon>
        <taxon>Zizania</taxon>
    </lineage>
</organism>
<evidence type="ECO:0000313" key="3">
    <source>
        <dbReference type="Proteomes" id="UP000729402"/>
    </source>
</evidence>
<name>A0A8J5WTT4_ZIZPA</name>
<keyword evidence="3" id="KW-1185">Reference proteome</keyword>
<comment type="caution">
    <text evidence="2">The sequence shown here is derived from an EMBL/GenBank/DDBJ whole genome shotgun (WGS) entry which is preliminary data.</text>
</comment>
<dbReference type="Proteomes" id="UP000729402">
    <property type="component" value="Unassembled WGS sequence"/>
</dbReference>
<gene>
    <name evidence="2" type="ORF">GUJ93_ZPchr0012g21018</name>
</gene>
<sequence length="132" mass="13503">MGGDDGRRRVATTSRGRRAAVDGQLAGGQQAVGEPAPGIGRWAGPGRAVAWAVSVEAASSGARDQAVAGGGRRRRGGGAAWAVGARDRAASGGGRWRLEVAAGSCRRQRETVRCDVGGRCRRQRHGSARTGS</sequence>
<protein>
    <submittedName>
        <fullName evidence="2">Uncharacterized protein</fullName>
    </submittedName>
</protein>
<reference evidence="2" key="1">
    <citation type="journal article" date="2021" name="bioRxiv">
        <title>Whole Genome Assembly and Annotation of Northern Wild Rice, Zizania palustris L., Supports a Whole Genome Duplication in the Zizania Genus.</title>
        <authorList>
            <person name="Haas M."/>
            <person name="Kono T."/>
            <person name="Macchietto M."/>
            <person name="Millas R."/>
            <person name="McGilp L."/>
            <person name="Shao M."/>
            <person name="Duquette J."/>
            <person name="Hirsch C.N."/>
            <person name="Kimball J."/>
        </authorList>
    </citation>
    <scope>NUCLEOTIDE SEQUENCE</scope>
    <source>
        <tissue evidence="2">Fresh leaf tissue</tissue>
    </source>
</reference>
<accession>A0A8J5WTT4</accession>
<evidence type="ECO:0000256" key="1">
    <source>
        <dbReference type="SAM" id="MobiDB-lite"/>
    </source>
</evidence>
<dbReference type="EMBL" id="JAAALK010000080">
    <property type="protein sequence ID" value="KAG8095057.1"/>
    <property type="molecule type" value="Genomic_DNA"/>
</dbReference>
<evidence type="ECO:0000313" key="2">
    <source>
        <dbReference type="EMBL" id="KAG8095057.1"/>
    </source>
</evidence>
<feature type="region of interest" description="Disordered" evidence="1">
    <location>
        <begin position="1"/>
        <end position="42"/>
    </location>
</feature>
<dbReference type="AlphaFoldDB" id="A0A8J5WTT4"/>